<accession>A0A1G2KL69</accession>
<organism evidence="2 3">
    <name type="scientific">Candidatus Sungbacteria bacterium RIFCSPHIGHO2_02_FULL_47_11</name>
    <dbReference type="NCBI Taxonomy" id="1802270"/>
    <lineage>
        <taxon>Bacteria</taxon>
        <taxon>Candidatus Sungiibacteriota</taxon>
    </lineage>
</organism>
<feature type="region of interest" description="Disordered" evidence="1">
    <location>
        <begin position="167"/>
        <end position="193"/>
    </location>
</feature>
<dbReference type="Gene3D" id="2.180.10.10">
    <property type="entry name" value="RHS repeat-associated core"/>
    <property type="match status" value="1"/>
</dbReference>
<proteinExistence type="predicted"/>
<dbReference type="Proteomes" id="UP000179023">
    <property type="component" value="Unassembled WGS sequence"/>
</dbReference>
<gene>
    <name evidence="2" type="ORF">A3C07_00455</name>
</gene>
<reference evidence="2 3" key="1">
    <citation type="journal article" date="2016" name="Nat. Commun.">
        <title>Thousands of microbial genomes shed light on interconnected biogeochemical processes in an aquifer system.</title>
        <authorList>
            <person name="Anantharaman K."/>
            <person name="Brown C.T."/>
            <person name="Hug L.A."/>
            <person name="Sharon I."/>
            <person name="Castelle C.J."/>
            <person name="Probst A.J."/>
            <person name="Thomas B.C."/>
            <person name="Singh A."/>
            <person name="Wilkins M.J."/>
            <person name="Karaoz U."/>
            <person name="Brodie E.L."/>
            <person name="Williams K.H."/>
            <person name="Hubbard S.S."/>
            <person name="Banfield J.F."/>
        </authorList>
    </citation>
    <scope>NUCLEOTIDE SEQUENCE [LARGE SCALE GENOMIC DNA]</scope>
</reference>
<sequence length="400" mass="46426">MNPEQNKIDPQEEARIRKERTIHDAELFKKGGDYVPEKGGLTLEIPQEEINQLREKGEGKEKIEQLEPVLALEDIQYLKEAETKSGETREIKFKYDDRERIIEENHFYDKRKAVEVLYRYNNGDLAEEDRIILPDPSIKSSSKTRILKQNTYKGGRLTERNSTETIEATGSSVTFDIGRRTTGTGSESRGEPTVHYTRTRFLEMGDPDLKDGKPLDELSSSYQEIFVKDNEGRVVFEKNRDHVKKYEYSPQGKNTKITEIWGDNTYETEFTYDDKGRELSRKASKNRLPTVHTIHNYQELANGNYRDTLTHVDFDEYGRRKKEDKGAVSEYDNNGNLLYAKHGKEVYKMLAYDALGKLRKETERRHPSAVPFGGATLITEYEYDHEGRLMIQKEKRVKGS</sequence>
<protein>
    <submittedName>
        <fullName evidence="2">Uncharacterized protein</fullName>
    </submittedName>
</protein>
<evidence type="ECO:0000313" key="2">
    <source>
        <dbReference type="EMBL" id="OGZ99271.1"/>
    </source>
</evidence>
<evidence type="ECO:0000256" key="1">
    <source>
        <dbReference type="SAM" id="MobiDB-lite"/>
    </source>
</evidence>
<dbReference type="STRING" id="1802270.A3C07_00455"/>
<evidence type="ECO:0000313" key="3">
    <source>
        <dbReference type="Proteomes" id="UP000179023"/>
    </source>
</evidence>
<dbReference type="AlphaFoldDB" id="A0A1G2KL69"/>
<comment type="caution">
    <text evidence="2">The sequence shown here is derived from an EMBL/GenBank/DDBJ whole genome shotgun (WGS) entry which is preliminary data.</text>
</comment>
<dbReference type="EMBL" id="MHQI01000042">
    <property type="protein sequence ID" value="OGZ99271.1"/>
    <property type="molecule type" value="Genomic_DNA"/>
</dbReference>
<name>A0A1G2KL69_9BACT</name>